<dbReference type="InterPro" id="IPR012332">
    <property type="entry name" value="Autotransporter_pectin_lyase_C"/>
</dbReference>
<dbReference type="Pfam" id="PF13403">
    <property type="entry name" value="Hint_2"/>
    <property type="match status" value="1"/>
</dbReference>
<reference evidence="2 3" key="1">
    <citation type="submission" date="2011-10" db="EMBL/GenBank/DDBJ databases">
        <title>Genome Sequence of Commensalibacter intestini A911, isolated from Drosophila gut.</title>
        <authorList>
            <person name="Lee W.-J."/>
            <person name="Kim E.-K."/>
        </authorList>
    </citation>
    <scope>NUCLEOTIDE SEQUENCE [LARGE SCALE GENOMIC DNA]</scope>
    <source>
        <strain evidence="2 3">A911</strain>
    </source>
</reference>
<dbReference type="AlphaFoldDB" id="G6F168"/>
<name>G6F168_9PROT</name>
<organism evidence="2 3">
    <name type="scientific">Commensalibacter intestini A911</name>
    <dbReference type="NCBI Taxonomy" id="1088868"/>
    <lineage>
        <taxon>Bacteria</taxon>
        <taxon>Pseudomonadati</taxon>
        <taxon>Pseudomonadota</taxon>
        <taxon>Alphaproteobacteria</taxon>
        <taxon>Acetobacterales</taxon>
        <taxon>Acetobacteraceae</taxon>
    </lineage>
</organism>
<dbReference type="EMBL" id="AGFR01000007">
    <property type="protein sequence ID" value="EHD13862.1"/>
    <property type="molecule type" value="Genomic_DNA"/>
</dbReference>
<evidence type="ECO:0000259" key="1">
    <source>
        <dbReference type="Pfam" id="PF13403"/>
    </source>
</evidence>
<dbReference type="InterPro" id="IPR036844">
    <property type="entry name" value="Hint_dom_sf"/>
</dbReference>
<proteinExistence type="predicted"/>
<comment type="caution">
    <text evidence="2">The sequence shown here is derived from an EMBL/GenBank/DDBJ whole genome shotgun (WGS) entry which is preliminary data.</text>
</comment>
<dbReference type="SUPFAM" id="SSF51294">
    <property type="entry name" value="Hedgehog/intein (Hint) domain"/>
    <property type="match status" value="1"/>
</dbReference>
<accession>G6F168</accession>
<dbReference type="STRING" id="1088868.CIN_12210"/>
<sequence length="697" mass="75699">MVLNSGNVSTLEGNITNAIINSNNTLYASNTTLNSVIINSNANISLTNIKNIYHANSEYITINNGGTLDVINADNAINPLIISNVINSGGIFNISNYNYNVTPIIYSTFISNGGVFNANNTYISDTIILSGGILNLNSGLTVSTTVNSGATLNISNNGSAYMTFVSSGAIMNVVSGGVIDQTTIVPEGSLSIGYHGVLLNATINSNASVIISSGGTLSGIVTLEQGGYIYINTSTGGIINLLNSTSIPTMRSYEDLSSNSNDMAKIVISGTGSATTVISGFTGTNPDDSNTITLKNINKDDVTQVTYPDADHVTFTLNNGSTITLNVVGIGNYGYELASDPDGNLIFEVCFLAGTMIETPDGLCAVENITIGDLVMTYDPQTQKKIARPITWVGHKNKTVNTNLTKDDAGYPVRVLKNALADNIPNKDLLITSEHCLFFDGKFIPVRMLVNGYSIFYDTTIKNYDYYHIETQKHSIIIADGTLTESYLDTGNRHVFNIDQKIIQVYLNKVKSWNDAAAPLTVSKECVEPIYQNIVRRIQCHTLKNQNDDLEITKDDDLHLITNQGIVITKKTISADKKVTFTIPATTTGVWIISRSSRPCDVIGSFIDDRRYLGVLVGEVQLNYGTQSHNINTHLTEISLSGWDIQETVPCRWTNGKAFLPICKTPHSKLKQKTLTLQILSDHSYIINQKQLIKKNA</sequence>
<evidence type="ECO:0000313" key="2">
    <source>
        <dbReference type="EMBL" id="EHD13862.1"/>
    </source>
</evidence>
<protein>
    <recommendedName>
        <fullName evidence="1">Hedgehog/Intein (Hint) domain-containing protein</fullName>
    </recommendedName>
</protein>
<evidence type="ECO:0000313" key="3">
    <source>
        <dbReference type="Proteomes" id="UP000005939"/>
    </source>
</evidence>
<dbReference type="InterPro" id="IPR028992">
    <property type="entry name" value="Hedgehog/Intein_dom"/>
</dbReference>
<dbReference type="Gene3D" id="2.160.20.20">
    <property type="match status" value="1"/>
</dbReference>
<gene>
    <name evidence="2" type="ORF">CIN_12210</name>
</gene>
<dbReference type="PATRIC" id="fig|1088868.3.peg.1225"/>
<dbReference type="Proteomes" id="UP000005939">
    <property type="component" value="Unassembled WGS sequence"/>
</dbReference>
<feature type="domain" description="Hedgehog/Intein (Hint)" evidence="1">
    <location>
        <begin position="349"/>
        <end position="490"/>
    </location>
</feature>
<dbReference type="eggNOG" id="COG3210">
    <property type="taxonomic scope" value="Bacteria"/>
</dbReference>